<evidence type="ECO:0000259" key="3">
    <source>
        <dbReference type="PROSITE" id="PS50043"/>
    </source>
</evidence>
<dbReference type="PROSITE" id="PS50110">
    <property type="entry name" value="RESPONSE_REGULATORY"/>
    <property type="match status" value="1"/>
</dbReference>
<dbReference type="CDD" id="cd06170">
    <property type="entry name" value="LuxR_C_like"/>
    <property type="match status" value="1"/>
</dbReference>
<protein>
    <submittedName>
        <fullName evidence="5">Two-component system response regulator</fullName>
    </submittedName>
</protein>
<name>A0A9X0I0J3_9ACTN</name>
<dbReference type="SUPFAM" id="SSF46894">
    <property type="entry name" value="C-terminal effector domain of the bipartite response regulators"/>
    <property type="match status" value="1"/>
</dbReference>
<dbReference type="InterPro" id="IPR016032">
    <property type="entry name" value="Sig_transdc_resp-reg_C-effctor"/>
</dbReference>
<evidence type="ECO:0000256" key="1">
    <source>
        <dbReference type="ARBA" id="ARBA00023125"/>
    </source>
</evidence>
<reference evidence="5 6" key="1">
    <citation type="submission" date="2015-10" db="EMBL/GenBank/DDBJ databases">
        <authorList>
            <person name="Ju K.-S."/>
            <person name="Doroghazi J.R."/>
            <person name="Metcalf W.W."/>
        </authorList>
    </citation>
    <scope>NUCLEOTIDE SEQUENCE [LARGE SCALE GENOMIC DNA]</scope>
    <source>
        <strain evidence="5 6">NRRL B-24793</strain>
    </source>
</reference>
<evidence type="ECO:0000259" key="4">
    <source>
        <dbReference type="PROSITE" id="PS50110"/>
    </source>
</evidence>
<dbReference type="PANTHER" id="PTHR43214">
    <property type="entry name" value="TWO-COMPONENT RESPONSE REGULATOR"/>
    <property type="match status" value="1"/>
</dbReference>
<dbReference type="InterPro" id="IPR011006">
    <property type="entry name" value="CheY-like_superfamily"/>
</dbReference>
<dbReference type="SMART" id="SM00448">
    <property type="entry name" value="REC"/>
    <property type="match status" value="1"/>
</dbReference>
<dbReference type="SUPFAM" id="SSF52172">
    <property type="entry name" value="CheY-like"/>
    <property type="match status" value="1"/>
</dbReference>
<organism evidence="5 6">
    <name type="scientific">Micromonospora maris</name>
    <dbReference type="NCBI Taxonomy" id="1003110"/>
    <lineage>
        <taxon>Bacteria</taxon>
        <taxon>Bacillati</taxon>
        <taxon>Actinomycetota</taxon>
        <taxon>Actinomycetes</taxon>
        <taxon>Micromonosporales</taxon>
        <taxon>Micromonosporaceae</taxon>
        <taxon>Micromonospora</taxon>
    </lineage>
</organism>
<dbReference type="Pfam" id="PF00196">
    <property type="entry name" value="GerE"/>
    <property type="match status" value="1"/>
</dbReference>
<evidence type="ECO:0000313" key="6">
    <source>
        <dbReference type="Proteomes" id="UP000053246"/>
    </source>
</evidence>
<dbReference type="SMART" id="SM00421">
    <property type="entry name" value="HTH_LUXR"/>
    <property type="match status" value="1"/>
</dbReference>
<proteinExistence type="predicted"/>
<dbReference type="Pfam" id="PF00072">
    <property type="entry name" value="Response_reg"/>
    <property type="match status" value="1"/>
</dbReference>
<sequence length="203" mass="21664">MIRILLAEDMHMVRGALVALLSLEPDLEVVAEVAEGTAILPNALTHRPDVAVLDIGLPGIDGLAAAGALSQQLPTCRTIMLTSHADSANIARAMLIGVSGFLPKDAPPTRLADAIRRVHRGERVIDSEIVVAAFHHGPNPLTERERDVLTHVAKGSDVSDVAAKLYLAPGTVRNYLSAIMSKIGARNRVDAIRIARDRGWISA</sequence>
<feature type="modified residue" description="4-aspartylphosphate" evidence="2">
    <location>
        <position position="54"/>
    </location>
</feature>
<keyword evidence="2" id="KW-0597">Phosphoprotein</keyword>
<evidence type="ECO:0000313" key="5">
    <source>
        <dbReference type="EMBL" id="KUJ44533.1"/>
    </source>
</evidence>
<dbReference type="PRINTS" id="PR00038">
    <property type="entry name" value="HTHLUXR"/>
</dbReference>
<comment type="caution">
    <text evidence="5">The sequence shown here is derived from an EMBL/GenBank/DDBJ whole genome shotgun (WGS) entry which is preliminary data.</text>
</comment>
<dbReference type="InterPro" id="IPR039420">
    <property type="entry name" value="WalR-like"/>
</dbReference>
<dbReference type="InterPro" id="IPR000792">
    <property type="entry name" value="Tscrpt_reg_LuxR_C"/>
</dbReference>
<feature type="domain" description="HTH luxR-type" evidence="3">
    <location>
        <begin position="135"/>
        <end position="199"/>
    </location>
</feature>
<dbReference type="Gene3D" id="3.40.50.2300">
    <property type="match status" value="1"/>
</dbReference>
<evidence type="ECO:0000256" key="2">
    <source>
        <dbReference type="PROSITE-ProRule" id="PRU00169"/>
    </source>
</evidence>
<dbReference type="OMA" id="GRICIPY"/>
<dbReference type="EMBL" id="LMWI01000002">
    <property type="protein sequence ID" value="KUJ44533.1"/>
    <property type="molecule type" value="Genomic_DNA"/>
</dbReference>
<gene>
    <name evidence="5" type="ORF">ADL17_15240</name>
</gene>
<dbReference type="PROSITE" id="PS50043">
    <property type="entry name" value="HTH_LUXR_2"/>
    <property type="match status" value="1"/>
</dbReference>
<dbReference type="InterPro" id="IPR001789">
    <property type="entry name" value="Sig_transdc_resp-reg_receiver"/>
</dbReference>
<keyword evidence="1" id="KW-0238">DNA-binding</keyword>
<dbReference type="RefSeq" id="WP_013733762.1">
    <property type="nucleotide sequence ID" value="NZ_LMWI01000002.1"/>
</dbReference>
<dbReference type="AlphaFoldDB" id="A0A9X0I0J3"/>
<dbReference type="GO" id="GO:0006355">
    <property type="term" value="P:regulation of DNA-templated transcription"/>
    <property type="evidence" value="ECO:0007669"/>
    <property type="project" value="InterPro"/>
</dbReference>
<accession>A0A9X0I0J3</accession>
<dbReference type="GO" id="GO:0003677">
    <property type="term" value="F:DNA binding"/>
    <property type="evidence" value="ECO:0007669"/>
    <property type="project" value="UniProtKB-KW"/>
</dbReference>
<dbReference type="Proteomes" id="UP000053246">
    <property type="component" value="Unassembled WGS sequence"/>
</dbReference>
<dbReference type="PROSITE" id="PS00622">
    <property type="entry name" value="HTH_LUXR_1"/>
    <property type="match status" value="1"/>
</dbReference>
<dbReference type="GO" id="GO:0000160">
    <property type="term" value="P:phosphorelay signal transduction system"/>
    <property type="evidence" value="ECO:0007669"/>
    <property type="project" value="InterPro"/>
</dbReference>
<feature type="domain" description="Response regulatory" evidence="4">
    <location>
        <begin position="3"/>
        <end position="119"/>
    </location>
</feature>
<dbReference type="PANTHER" id="PTHR43214:SF42">
    <property type="entry name" value="TRANSCRIPTIONAL REGULATORY PROTEIN DESR"/>
    <property type="match status" value="1"/>
</dbReference>
<keyword evidence="6" id="KW-1185">Reference proteome</keyword>